<dbReference type="EMBL" id="CP031001">
    <property type="protein sequence ID" value="QHN78163.1"/>
    <property type="molecule type" value="Genomic_DNA"/>
</dbReference>
<evidence type="ECO:0000313" key="3">
    <source>
        <dbReference type="Proteomes" id="UP000464620"/>
    </source>
</evidence>
<protein>
    <submittedName>
        <fullName evidence="2">Uncharacterized protein</fullName>
    </submittedName>
</protein>
<feature type="compositionally biased region" description="Basic and acidic residues" evidence="1">
    <location>
        <begin position="99"/>
        <end position="110"/>
    </location>
</feature>
<name>A0A6B9V9W2_ARAHY</name>
<evidence type="ECO:0000313" key="2">
    <source>
        <dbReference type="EMBL" id="QHN78163.1"/>
    </source>
</evidence>
<proteinExistence type="predicted"/>
<accession>A0A6B9V9W2</accession>
<sequence>MNDVVFVMTNSRLARKKPSRNTADYSLEDLDSDEEWIVEDENMMENMEEFDTQNGVNLAPQEHRGKDGGPLIDLEIPLLDDDAFNELLNFSPNENQNVGEHDDHNFNKLL</sequence>
<feature type="region of interest" description="Disordered" evidence="1">
    <location>
        <begin position="90"/>
        <end position="110"/>
    </location>
</feature>
<reference evidence="2 3" key="1">
    <citation type="submission" date="2020-01" db="EMBL/GenBank/DDBJ databases">
        <title>Genome sequence of Arachis hypogaea, cultivar Shitouqi.</title>
        <authorList>
            <person name="Zhuang W."/>
            <person name="Chen H."/>
            <person name="Varshney R."/>
            <person name="Wang D."/>
            <person name="Ming R."/>
        </authorList>
    </citation>
    <scope>NUCLEOTIDE SEQUENCE [LARGE SCALE GENOMIC DNA]</scope>
    <source>
        <tissue evidence="2">Young leaf</tissue>
    </source>
</reference>
<dbReference type="Proteomes" id="UP000464620">
    <property type="component" value="Chromosome B09"/>
</dbReference>
<dbReference type="AlphaFoldDB" id="A0A6B9V9W2"/>
<evidence type="ECO:0000256" key="1">
    <source>
        <dbReference type="SAM" id="MobiDB-lite"/>
    </source>
</evidence>
<organism evidence="2 3">
    <name type="scientific">Arachis hypogaea</name>
    <name type="common">Peanut</name>
    <dbReference type="NCBI Taxonomy" id="3818"/>
    <lineage>
        <taxon>Eukaryota</taxon>
        <taxon>Viridiplantae</taxon>
        <taxon>Streptophyta</taxon>
        <taxon>Embryophyta</taxon>
        <taxon>Tracheophyta</taxon>
        <taxon>Spermatophyta</taxon>
        <taxon>Magnoliopsida</taxon>
        <taxon>eudicotyledons</taxon>
        <taxon>Gunneridae</taxon>
        <taxon>Pentapetalae</taxon>
        <taxon>rosids</taxon>
        <taxon>fabids</taxon>
        <taxon>Fabales</taxon>
        <taxon>Fabaceae</taxon>
        <taxon>Papilionoideae</taxon>
        <taxon>50 kb inversion clade</taxon>
        <taxon>dalbergioids sensu lato</taxon>
        <taxon>Dalbergieae</taxon>
        <taxon>Pterocarpus clade</taxon>
        <taxon>Arachis</taxon>
    </lineage>
</organism>
<gene>
    <name evidence="2" type="ORF">DS421_19g659020</name>
</gene>